<proteinExistence type="predicted"/>
<name>A0ABR3W2W1_9PEZI</name>
<reference evidence="3 4" key="1">
    <citation type="journal article" date="2024" name="IMA Fungus">
        <title>IMA Genome - F19 : A genome assembly and annotation guide to empower mycologists, including annotated draft genome sequences of Ceratocystis pirilliformis, Diaporthe australafricana, Fusarium ophioides, Paecilomyces lecythidis, and Sporothrix stenoceras.</title>
        <authorList>
            <person name="Aylward J."/>
            <person name="Wilson A.M."/>
            <person name="Visagie C.M."/>
            <person name="Spraker J."/>
            <person name="Barnes I."/>
            <person name="Buitendag C."/>
            <person name="Ceriani C."/>
            <person name="Del Mar Angel L."/>
            <person name="du Plessis D."/>
            <person name="Fuchs T."/>
            <person name="Gasser K."/>
            <person name="Kramer D."/>
            <person name="Li W."/>
            <person name="Munsamy K."/>
            <person name="Piso A."/>
            <person name="Price J.L."/>
            <person name="Sonnekus B."/>
            <person name="Thomas C."/>
            <person name="van der Nest A."/>
            <person name="van Dijk A."/>
            <person name="van Heerden A."/>
            <person name="van Vuuren N."/>
            <person name="Yilmaz N."/>
            <person name="Duong T.A."/>
            <person name="van der Merwe N.A."/>
            <person name="Wingfield M.J."/>
            <person name="Wingfield B.D."/>
        </authorList>
    </citation>
    <scope>NUCLEOTIDE SEQUENCE [LARGE SCALE GENOMIC DNA]</scope>
    <source>
        <strain evidence="3 4">CMW 18300</strain>
    </source>
</reference>
<dbReference type="Proteomes" id="UP001583177">
    <property type="component" value="Unassembled WGS sequence"/>
</dbReference>
<gene>
    <name evidence="3" type="ORF">Daus18300_012435</name>
</gene>
<sequence>MTTASASPLGALAVFPLEIRRIIYDFTLDHTEQDYHFEVEANKVLHVPEATLALPRPTPVLAHVCGEMRDHFLETHTQASFTCAAYARSCTEGGCWEERADPAGPLVASRTGWFNRRSDRVTFSRHVLLPPTREECGDSVQPEEDESEDEEPETDFEEDESEDESPISTATQPCGKQSRELLLSVEPYHVTDFVKLVEAARCGFVEENPDEETCVYPNMFHDIIQQGPAVLIRRAWCA</sequence>
<feature type="region of interest" description="Disordered" evidence="1">
    <location>
        <begin position="132"/>
        <end position="175"/>
    </location>
</feature>
<accession>A0ABR3W2W1</accession>
<dbReference type="InterPro" id="IPR045518">
    <property type="entry name" value="2EXR"/>
</dbReference>
<comment type="caution">
    <text evidence="3">The sequence shown here is derived from an EMBL/GenBank/DDBJ whole genome shotgun (WGS) entry which is preliminary data.</text>
</comment>
<evidence type="ECO:0000313" key="3">
    <source>
        <dbReference type="EMBL" id="KAL1851750.1"/>
    </source>
</evidence>
<keyword evidence="4" id="KW-1185">Reference proteome</keyword>
<feature type="compositionally biased region" description="Acidic residues" evidence="1">
    <location>
        <begin position="141"/>
        <end position="165"/>
    </location>
</feature>
<dbReference type="Pfam" id="PF20150">
    <property type="entry name" value="2EXR"/>
    <property type="match status" value="1"/>
</dbReference>
<evidence type="ECO:0000256" key="1">
    <source>
        <dbReference type="SAM" id="MobiDB-lite"/>
    </source>
</evidence>
<dbReference type="EMBL" id="JAWRVE010000168">
    <property type="protein sequence ID" value="KAL1851750.1"/>
    <property type="molecule type" value="Genomic_DNA"/>
</dbReference>
<evidence type="ECO:0000259" key="2">
    <source>
        <dbReference type="Pfam" id="PF20150"/>
    </source>
</evidence>
<feature type="domain" description="2EXR" evidence="2">
    <location>
        <begin position="15"/>
        <end position="119"/>
    </location>
</feature>
<evidence type="ECO:0000313" key="4">
    <source>
        <dbReference type="Proteomes" id="UP001583177"/>
    </source>
</evidence>
<protein>
    <recommendedName>
        <fullName evidence="2">2EXR domain-containing protein</fullName>
    </recommendedName>
</protein>
<organism evidence="3 4">
    <name type="scientific">Diaporthe australafricana</name>
    <dbReference type="NCBI Taxonomy" id="127596"/>
    <lineage>
        <taxon>Eukaryota</taxon>
        <taxon>Fungi</taxon>
        <taxon>Dikarya</taxon>
        <taxon>Ascomycota</taxon>
        <taxon>Pezizomycotina</taxon>
        <taxon>Sordariomycetes</taxon>
        <taxon>Sordariomycetidae</taxon>
        <taxon>Diaporthales</taxon>
        <taxon>Diaporthaceae</taxon>
        <taxon>Diaporthe</taxon>
    </lineage>
</organism>